<dbReference type="SUPFAM" id="SSF53756">
    <property type="entry name" value="UDP-Glycosyltransferase/glycogen phosphorylase"/>
    <property type="match status" value="1"/>
</dbReference>
<dbReference type="PANTHER" id="PTHR30160:SF1">
    <property type="entry name" value="LIPOPOLYSACCHARIDE 1,2-N-ACETYLGLUCOSAMINETRANSFERASE-RELATED"/>
    <property type="match status" value="1"/>
</dbReference>
<keyword evidence="1" id="KW-0328">Glycosyltransferase</keyword>
<dbReference type="InterPro" id="IPR051199">
    <property type="entry name" value="LPS_LOS_Heptosyltrfase"/>
</dbReference>
<dbReference type="PANTHER" id="PTHR30160">
    <property type="entry name" value="TETRAACYLDISACCHARIDE 4'-KINASE-RELATED"/>
    <property type="match status" value="1"/>
</dbReference>
<dbReference type="InterPro" id="IPR002201">
    <property type="entry name" value="Glyco_trans_9"/>
</dbReference>
<dbReference type="CDD" id="cd03789">
    <property type="entry name" value="GT9_LPS_heptosyltransferase"/>
    <property type="match status" value="1"/>
</dbReference>
<dbReference type="Pfam" id="PF01075">
    <property type="entry name" value="Glyco_transf_9"/>
    <property type="match status" value="1"/>
</dbReference>
<gene>
    <name evidence="3" type="ORF">GCM10023093_26850</name>
</gene>
<evidence type="ECO:0000256" key="2">
    <source>
        <dbReference type="ARBA" id="ARBA00022679"/>
    </source>
</evidence>
<protein>
    <submittedName>
        <fullName evidence="3">Glycosyltransferase family 9 protein</fullName>
    </submittedName>
</protein>
<dbReference type="RefSeq" id="WP_345084090.1">
    <property type="nucleotide sequence ID" value="NZ_BAABFA010000019.1"/>
</dbReference>
<evidence type="ECO:0000313" key="3">
    <source>
        <dbReference type="EMBL" id="GAA4468707.1"/>
    </source>
</evidence>
<dbReference type="EMBL" id="BAABFA010000019">
    <property type="protein sequence ID" value="GAA4468707.1"/>
    <property type="molecule type" value="Genomic_DNA"/>
</dbReference>
<comment type="caution">
    <text evidence="3">The sequence shown here is derived from an EMBL/GenBank/DDBJ whole genome shotgun (WGS) entry which is preliminary data.</text>
</comment>
<keyword evidence="4" id="KW-1185">Reference proteome</keyword>
<proteinExistence type="predicted"/>
<name>A0ABP8NNH4_9BACT</name>
<evidence type="ECO:0000256" key="1">
    <source>
        <dbReference type="ARBA" id="ARBA00022676"/>
    </source>
</evidence>
<dbReference type="Proteomes" id="UP001500067">
    <property type="component" value="Unassembled WGS sequence"/>
</dbReference>
<organism evidence="3 4">
    <name type="scientific">Nemorincola caseinilytica</name>
    <dbReference type="NCBI Taxonomy" id="2054315"/>
    <lineage>
        <taxon>Bacteria</taxon>
        <taxon>Pseudomonadati</taxon>
        <taxon>Bacteroidota</taxon>
        <taxon>Chitinophagia</taxon>
        <taxon>Chitinophagales</taxon>
        <taxon>Chitinophagaceae</taxon>
        <taxon>Nemorincola</taxon>
    </lineage>
</organism>
<evidence type="ECO:0000313" key="4">
    <source>
        <dbReference type="Proteomes" id="UP001500067"/>
    </source>
</evidence>
<accession>A0ABP8NNH4</accession>
<keyword evidence="2" id="KW-0808">Transferase</keyword>
<dbReference type="Gene3D" id="3.40.50.2000">
    <property type="entry name" value="Glycogen Phosphorylase B"/>
    <property type="match status" value="2"/>
</dbReference>
<sequence length="337" mass="37522">MHKFLIIQTAFTGDVVLATAIVEKLHSYYPQAHIDVLLRKGNEGLLQGHPHITEVLIWDKTRHKTLNLWRMALRIRANKYTHVINLHRFGSSGFVTQLSGAAYKAGFSKNPFSYCYTRRVKHLISEPGAKVPVHETDRNQQLIADITDPIPAMPALYPTPTDREQARPYQQDGPYICIAPSSVWFTKQFPVEKWAELINAIPHTYTVYLIGAPSDTVTAQRIIAGTTHPDVHDLCGKMPFLRSAALMQGAVMNYTNDSAPLHIASAMNAPVTAVFCSTVPAFGFGPIRPNGVVVETMEPLACRPCGLHGHKACPEGHFRCAKTITNPQLLWWIPNKT</sequence>
<reference evidence="4" key="1">
    <citation type="journal article" date="2019" name="Int. J. Syst. Evol. Microbiol.">
        <title>The Global Catalogue of Microorganisms (GCM) 10K type strain sequencing project: providing services to taxonomists for standard genome sequencing and annotation.</title>
        <authorList>
            <consortium name="The Broad Institute Genomics Platform"/>
            <consortium name="The Broad Institute Genome Sequencing Center for Infectious Disease"/>
            <person name="Wu L."/>
            <person name="Ma J."/>
        </authorList>
    </citation>
    <scope>NUCLEOTIDE SEQUENCE [LARGE SCALE GENOMIC DNA]</scope>
    <source>
        <strain evidence="4">JCM 32105</strain>
    </source>
</reference>